<dbReference type="Gene3D" id="2.60.40.1180">
    <property type="entry name" value="Golgi alpha-mannosidase II"/>
    <property type="match status" value="1"/>
</dbReference>
<evidence type="ECO:0000256" key="7">
    <source>
        <dbReference type="RuleBase" id="RU361168"/>
    </source>
</evidence>
<dbReference type="InterPro" id="IPR013780">
    <property type="entry name" value="Glyco_hydro_b"/>
</dbReference>
<reference evidence="9" key="1">
    <citation type="submission" date="2020-01" db="EMBL/GenBank/DDBJ databases">
        <title>Genome Sequencing of Three Apophysomyces-Like Fungal Strains Confirms a Novel Fungal Genus in the Mucoromycota with divergent Burkholderia-like Endosymbiotic Bacteria.</title>
        <authorList>
            <person name="Stajich J.E."/>
            <person name="Macias A.M."/>
            <person name="Carter-House D."/>
            <person name="Lovett B."/>
            <person name="Kasson L.R."/>
            <person name="Berry K."/>
            <person name="Grigoriev I."/>
            <person name="Chang Y."/>
            <person name="Spatafora J."/>
            <person name="Kasson M.T."/>
        </authorList>
    </citation>
    <scope>NUCLEOTIDE SEQUENCE</scope>
    <source>
        <strain evidence="9">NRRL A-21654</strain>
    </source>
</reference>
<protein>
    <recommendedName>
        <fullName evidence="3 7">Alpha-galactosidase</fullName>
        <ecNumber evidence="3 7">3.2.1.22</ecNumber>
    </recommendedName>
    <alternativeName>
        <fullName evidence="7">Melibiase</fullName>
    </alternativeName>
</protein>
<keyword evidence="5 7" id="KW-0378">Hydrolase</keyword>
<dbReference type="Pfam" id="PF16499">
    <property type="entry name" value="Melibiase_2"/>
    <property type="match status" value="1"/>
</dbReference>
<keyword evidence="6 7" id="KW-0326">Glycosidase</keyword>
<dbReference type="PRINTS" id="PR00740">
    <property type="entry name" value="GLHYDRLASE27"/>
</dbReference>
<dbReference type="Gene3D" id="3.20.20.70">
    <property type="entry name" value="Aldolase class I"/>
    <property type="match status" value="1"/>
</dbReference>
<sequence length="444" mass="50695">MDETLPEWAKKPILGFSTWSTQILDSVPGYGGKHIHPWFNDKAIREISDVMRARMPEYEYINLDSGWCDTLDEYGRWTYRSDLFPEGLRSLADHLANNGHKLGLYILPGIRKDAVEAGAVIQGTSIPLADLVKQKKQGNGFKNVTYMPDEHNEWVQKYYDSLAELFASWHVQLVKIDGCGPSGENAPDTRRCLHMMTKAFAKYGMWVNLSWYLDPDYAEEWAQLANGARIYIDIESYSTRYMTTSYRVFQRITQAMPWADQTAVVGSHRGFFVDLDAVLVGMTVDGKCVDGLDNDDVRRSYISFWALVSSVFCIGADPRMLPDKYLHMLNHPDILAIHQSGIMAKPIRSGNVWLNRKQVWWKRMPDGRICCGLFNAHVYPFMLGKSHHVRFDFADVGLTTSAELKDVWTGKNLGIHTNSYCTLLRPGECQILFLEAKNIEKILK</sequence>
<dbReference type="GO" id="GO:0004557">
    <property type="term" value="F:alpha-galactosidase activity"/>
    <property type="evidence" value="ECO:0007669"/>
    <property type="project" value="UniProtKB-EC"/>
</dbReference>
<dbReference type="CDD" id="cd14792">
    <property type="entry name" value="GH27"/>
    <property type="match status" value="1"/>
</dbReference>
<keyword evidence="10" id="KW-1185">Reference proteome</keyword>
<organism evidence="9 10">
    <name type="scientific">Apophysomyces ossiformis</name>
    <dbReference type="NCBI Taxonomy" id="679940"/>
    <lineage>
        <taxon>Eukaryota</taxon>
        <taxon>Fungi</taxon>
        <taxon>Fungi incertae sedis</taxon>
        <taxon>Mucoromycota</taxon>
        <taxon>Mucoromycotina</taxon>
        <taxon>Mucoromycetes</taxon>
        <taxon>Mucorales</taxon>
        <taxon>Mucorineae</taxon>
        <taxon>Mucoraceae</taxon>
        <taxon>Apophysomyces</taxon>
    </lineage>
</organism>
<dbReference type="InterPro" id="IPR002241">
    <property type="entry name" value="Glyco_hydro_27"/>
</dbReference>
<name>A0A8H7BUD6_9FUNG</name>
<comment type="similarity">
    <text evidence="2 7">Belongs to the glycosyl hydrolase 27 family.</text>
</comment>
<evidence type="ECO:0000256" key="4">
    <source>
        <dbReference type="ARBA" id="ARBA00022729"/>
    </source>
</evidence>
<dbReference type="SUPFAM" id="SSF51445">
    <property type="entry name" value="(Trans)glycosidases"/>
    <property type="match status" value="1"/>
</dbReference>
<keyword evidence="7" id="KW-1015">Disulfide bond</keyword>
<evidence type="ECO:0000259" key="8">
    <source>
        <dbReference type="Pfam" id="PF17801"/>
    </source>
</evidence>
<dbReference type="InterPro" id="IPR013785">
    <property type="entry name" value="Aldolase_TIM"/>
</dbReference>
<dbReference type="PANTHER" id="PTHR11452:SF33">
    <property type="entry name" value="ALPHA-GALACTOSIDASE 2"/>
    <property type="match status" value="1"/>
</dbReference>
<dbReference type="Pfam" id="PF17801">
    <property type="entry name" value="Melibiase_C"/>
    <property type="match status" value="1"/>
</dbReference>
<evidence type="ECO:0000256" key="6">
    <source>
        <dbReference type="ARBA" id="ARBA00023295"/>
    </source>
</evidence>
<feature type="domain" description="Alpha galactosidase C-terminal" evidence="8">
    <location>
        <begin position="357"/>
        <end position="433"/>
    </location>
</feature>
<dbReference type="OrthoDB" id="5795902at2759"/>
<comment type="caution">
    <text evidence="9">The sequence shown here is derived from an EMBL/GenBank/DDBJ whole genome shotgun (WGS) entry which is preliminary data.</text>
</comment>
<dbReference type="GO" id="GO:0005975">
    <property type="term" value="P:carbohydrate metabolic process"/>
    <property type="evidence" value="ECO:0007669"/>
    <property type="project" value="InterPro"/>
</dbReference>
<comment type="catalytic activity">
    <reaction evidence="1 7">
        <text>Hydrolysis of terminal, non-reducing alpha-D-galactose residues in alpha-D-galactosides, including galactose oligosaccharides, galactomannans and galactolipids.</text>
        <dbReference type="EC" id="3.2.1.22"/>
    </reaction>
</comment>
<keyword evidence="4" id="KW-0732">Signal</keyword>
<evidence type="ECO:0000313" key="10">
    <source>
        <dbReference type="Proteomes" id="UP000605846"/>
    </source>
</evidence>
<dbReference type="PANTHER" id="PTHR11452">
    <property type="entry name" value="ALPHA-GALACTOSIDASE/ALPHA-N-ACETYLGALACTOSAMINIDASE"/>
    <property type="match status" value="1"/>
</dbReference>
<dbReference type="Proteomes" id="UP000605846">
    <property type="component" value="Unassembled WGS sequence"/>
</dbReference>
<dbReference type="InterPro" id="IPR017853">
    <property type="entry name" value="GH"/>
</dbReference>
<proteinExistence type="inferred from homology"/>
<dbReference type="EC" id="3.2.1.22" evidence="3 7"/>
<dbReference type="EMBL" id="JABAYA010000059">
    <property type="protein sequence ID" value="KAF7727329.1"/>
    <property type="molecule type" value="Genomic_DNA"/>
</dbReference>
<dbReference type="SUPFAM" id="SSF51011">
    <property type="entry name" value="Glycosyl hydrolase domain"/>
    <property type="match status" value="1"/>
</dbReference>
<evidence type="ECO:0000256" key="2">
    <source>
        <dbReference type="ARBA" id="ARBA00009743"/>
    </source>
</evidence>
<evidence type="ECO:0000256" key="3">
    <source>
        <dbReference type="ARBA" id="ARBA00012755"/>
    </source>
</evidence>
<evidence type="ECO:0000256" key="5">
    <source>
        <dbReference type="ARBA" id="ARBA00022801"/>
    </source>
</evidence>
<evidence type="ECO:0000313" key="9">
    <source>
        <dbReference type="EMBL" id="KAF7727329.1"/>
    </source>
</evidence>
<dbReference type="InterPro" id="IPR041233">
    <property type="entry name" value="Melibiase_C"/>
</dbReference>
<dbReference type="AlphaFoldDB" id="A0A8H7BUD6"/>
<gene>
    <name evidence="9" type="ORF">EC973_007638</name>
</gene>
<evidence type="ECO:0000256" key="1">
    <source>
        <dbReference type="ARBA" id="ARBA00001255"/>
    </source>
</evidence>
<accession>A0A8H7BUD6</accession>